<reference evidence="1" key="1">
    <citation type="submission" date="2020-11" db="EMBL/GenBank/DDBJ databases">
        <authorList>
            <consortium name="DOE Joint Genome Institute"/>
            <person name="Ahrendt S."/>
            <person name="Riley R."/>
            <person name="Andreopoulos W."/>
            <person name="Labutti K."/>
            <person name="Pangilinan J."/>
            <person name="Ruiz-Duenas F.J."/>
            <person name="Barrasa J.M."/>
            <person name="Sanchez-Garcia M."/>
            <person name="Camarero S."/>
            <person name="Miyauchi S."/>
            <person name="Serrano A."/>
            <person name="Linde D."/>
            <person name="Babiker R."/>
            <person name="Drula E."/>
            <person name="Ayuso-Fernandez I."/>
            <person name="Pacheco R."/>
            <person name="Padilla G."/>
            <person name="Ferreira P."/>
            <person name="Barriuso J."/>
            <person name="Kellner H."/>
            <person name="Castanera R."/>
            <person name="Alfaro M."/>
            <person name="Ramirez L."/>
            <person name="Pisabarro A.G."/>
            <person name="Kuo A."/>
            <person name="Tritt A."/>
            <person name="Lipzen A."/>
            <person name="He G."/>
            <person name="Yan M."/>
            <person name="Ng V."/>
            <person name="Cullen D."/>
            <person name="Martin F."/>
            <person name="Rosso M.-N."/>
            <person name="Henrissat B."/>
            <person name="Hibbett D."/>
            <person name="Martinez A.T."/>
            <person name="Grigoriev I.V."/>
        </authorList>
    </citation>
    <scope>NUCLEOTIDE SEQUENCE</scope>
    <source>
        <strain evidence="1">AH 40177</strain>
    </source>
</reference>
<evidence type="ECO:0008006" key="3">
    <source>
        <dbReference type="Google" id="ProtNLM"/>
    </source>
</evidence>
<comment type="caution">
    <text evidence="1">The sequence shown here is derived from an EMBL/GenBank/DDBJ whole genome shotgun (WGS) entry which is preliminary data.</text>
</comment>
<dbReference type="EMBL" id="JADNRY010000149">
    <property type="protein sequence ID" value="KAF9063299.1"/>
    <property type="molecule type" value="Genomic_DNA"/>
</dbReference>
<evidence type="ECO:0000313" key="2">
    <source>
        <dbReference type="Proteomes" id="UP000772434"/>
    </source>
</evidence>
<proteinExistence type="predicted"/>
<dbReference type="AlphaFoldDB" id="A0A9P5PCW7"/>
<protein>
    <recommendedName>
        <fullName evidence="3">F-box domain-containing protein</fullName>
    </recommendedName>
</protein>
<organism evidence="1 2">
    <name type="scientific">Rhodocollybia butyracea</name>
    <dbReference type="NCBI Taxonomy" id="206335"/>
    <lineage>
        <taxon>Eukaryota</taxon>
        <taxon>Fungi</taxon>
        <taxon>Dikarya</taxon>
        <taxon>Basidiomycota</taxon>
        <taxon>Agaricomycotina</taxon>
        <taxon>Agaricomycetes</taxon>
        <taxon>Agaricomycetidae</taxon>
        <taxon>Agaricales</taxon>
        <taxon>Marasmiineae</taxon>
        <taxon>Omphalotaceae</taxon>
        <taxon>Rhodocollybia</taxon>
    </lineage>
</organism>
<sequence length="398" mass="45179">MAIIKEDMEALDSLTAQYQQTLQGLETHRRKARFLKSALSKFSAEIMSSIFEHVCLGNSFQSKESIHAIAIASVCALWREIVLNNKKCWSTFHVCGTGKQTGRQRINLRNLTNLFLQRSRDHTLSIHIDCRTIPRSTLTLLMQEAHRWESVTLIGRHNFFQDSEFKEKYLGVNSFPALACLTLSRGRCDGDLCVLLEQFGNFTTVPGGVLQSLCLLEHLTPSSRGKFPHWKHLTRLELHRSTPDNILDTLKACVDAGGALQYVELVDITVPQQGGQINEPSSPKVTLVALRELSIFLGSMRDNLRTRDLPHRLLNYLTLPALTSLKLHASGNETPSENEWADPEIAEAFFTRSKFPLEKLSFFRTRDISQTAHKFASPRFELHRNFDRCGDDKWDTGL</sequence>
<accession>A0A9P5PCW7</accession>
<name>A0A9P5PCW7_9AGAR</name>
<gene>
    <name evidence="1" type="ORF">BDP27DRAFT_240287</name>
</gene>
<dbReference type="Proteomes" id="UP000772434">
    <property type="component" value="Unassembled WGS sequence"/>
</dbReference>
<evidence type="ECO:0000313" key="1">
    <source>
        <dbReference type="EMBL" id="KAF9063299.1"/>
    </source>
</evidence>
<dbReference type="OrthoDB" id="2856637at2759"/>
<keyword evidence="2" id="KW-1185">Reference proteome</keyword>